<sequence length="166" mass="19283">MHFKQFELFPFAMWQAFPAADYYENSANMMDIRVNSLATQYLRCHSIMPSLVHMLDVSVLVRLPVAVFSLAFRKSMPMSWSGCILPWLLRTTYISVRIRMTLAYVSSVIISIPPVKPCRRRRPFSPQMRVNRFVFLNLPILQPREPSWRNGFASIPFTCGLRHPAS</sequence>
<proteinExistence type="predicted"/>
<evidence type="ECO:0000313" key="2">
    <source>
        <dbReference type="Proteomes" id="UP000183050"/>
    </source>
</evidence>
<dbReference type="EMBL" id="CP018229">
    <property type="protein sequence ID" value="API55274.1"/>
    <property type="molecule type" value="Genomic_DNA"/>
</dbReference>
<dbReference type="Proteomes" id="UP000183050">
    <property type="component" value="Plasmid unnamed1"/>
</dbReference>
<dbReference type="AlphaFoldDB" id="A0A1L3ZHZ0"/>
<keyword evidence="1" id="KW-0614">Plasmid</keyword>
<name>A0A1L3ZHZ0_RHILE</name>
<geneLocation type="plasmid" evidence="1">
    <name>unnamed1</name>
</geneLocation>
<evidence type="ECO:0000313" key="1">
    <source>
        <dbReference type="EMBL" id="API55274.1"/>
    </source>
</evidence>
<protein>
    <submittedName>
        <fullName evidence="1">Uncharacterized protein</fullName>
    </submittedName>
</protein>
<reference evidence="1 2" key="1">
    <citation type="submission" date="2016-11" db="EMBL/GenBank/DDBJ databases">
        <title>Rhizobium leguminosarum bv. viciae strain Vaf12 isolated from Vavilovia formosa root nodules from Russia, Dagestan.</title>
        <authorList>
            <person name="Kimeklis A."/>
        </authorList>
    </citation>
    <scope>NUCLEOTIDE SEQUENCE [LARGE SCALE GENOMIC DNA]</scope>
    <source>
        <strain evidence="1 2">Vaf-108</strain>
        <plasmid evidence="2">Plasmid unnamed1</plasmid>
    </source>
</reference>
<organism evidence="1 2">
    <name type="scientific">Rhizobium leguminosarum</name>
    <dbReference type="NCBI Taxonomy" id="384"/>
    <lineage>
        <taxon>Bacteria</taxon>
        <taxon>Pseudomonadati</taxon>
        <taxon>Pseudomonadota</taxon>
        <taxon>Alphaproteobacteria</taxon>
        <taxon>Hyphomicrobiales</taxon>
        <taxon>Rhizobiaceae</taxon>
        <taxon>Rhizobium/Agrobacterium group</taxon>
        <taxon>Rhizobium</taxon>
    </lineage>
</organism>
<accession>A0A1L3ZHZ0</accession>
<gene>
    <name evidence="1" type="ORF">BMW22_27395</name>
</gene>